<comment type="caution">
    <text evidence="1">The sequence shown here is derived from an EMBL/GenBank/DDBJ whole genome shotgun (WGS) entry which is preliminary data.</text>
</comment>
<proteinExistence type="predicted"/>
<name>A0ABS1C2Q9_9BACT</name>
<keyword evidence="2" id="KW-1185">Reference proteome</keyword>
<dbReference type="Proteomes" id="UP000644147">
    <property type="component" value="Unassembled WGS sequence"/>
</dbReference>
<accession>A0ABS1C2Q9</accession>
<sequence>MKIAIDELLEAMDNAAAKTLGRQQLNLKYAGLNLKESQDKSVLKLSGNTLIIEPQILEAGEANVAMKITIRQRSFSGEVSGVLTAQLNFIRMPISNFFPEEIAENIAVFTTLSLN</sequence>
<dbReference type="RefSeq" id="WP_200506364.1">
    <property type="nucleotide sequence ID" value="NZ_JAEHFX010000005.1"/>
</dbReference>
<organism evidence="1 2">
    <name type="scientific">Adhaeribacter terrigena</name>
    <dbReference type="NCBI Taxonomy" id="2793070"/>
    <lineage>
        <taxon>Bacteria</taxon>
        <taxon>Pseudomonadati</taxon>
        <taxon>Bacteroidota</taxon>
        <taxon>Cytophagia</taxon>
        <taxon>Cytophagales</taxon>
        <taxon>Hymenobacteraceae</taxon>
        <taxon>Adhaeribacter</taxon>
    </lineage>
</organism>
<evidence type="ECO:0000313" key="1">
    <source>
        <dbReference type="EMBL" id="MBK0403619.1"/>
    </source>
</evidence>
<reference evidence="1 2" key="1">
    <citation type="submission" date="2020-12" db="EMBL/GenBank/DDBJ databases">
        <title>Bacterial novel species Adhaeribacter sp. BT258 isolated from soil.</title>
        <authorList>
            <person name="Jung H.-Y."/>
        </authorList>
    </citation>
    <scope>NUCLEOTIDE SEQUENCE [LARGE SCALE GENOMIC DNA]</scope>
    <source>
        <strain evidence="1 2">BT258</strain>
    </source>
</reference>
<dbReference type="EMBL" id="JAEHFX010000005">
    <property type="protein sequence ID" value="MBK0403619.1"/>
    <property type="molecule type" value="Genomic_DNA"/>
</dbReference>
<evidence type="ECO:0000313" key="2">
    <source>
        <dbReference type="Proteomes" id="UP000644147"/>
    </source>
</evidence>
<gene>
    <name evidence="1" type="ORF">I5M27_11530</name>
</gene>
<protein>
    <submittedName>
        <fullName evidence="1">Uncharacterized protein</fullName>
    </submittedName>
</protein>